<evidence type="ECO:0000313" key="2">
    <source>
        <dbReference type="Proteomes" id="UP000183832"/>
    </source>
</evidence>
<proteinExistence type="predicted"/>
<keyword evidence="2" id="KW-1185">Reference proteome</keyword>
<reference evidence="1 2" key="1">
    <citation type="submission" date="2015-04" db="EMBL/GenBank/DDBJ databases">
        <authorList>
            <person name="Syromyatnikov M.Y."/>
            <person name="Popov V.N."/>
        </authorList>
    </citation>
    <scope>NUCLEOTIDE SEQUENCE [LARGE SCALE GENOMIC DNA]</scope>
</reference>
<evidence type="ECO:0000313" key="1">
    <source>
        <dbReference type="EMBL" id="CRL00889.1"/>
    </source>
</evidence>
<gene>
    <name evidence="1" type="ORF">CLUMA_CG014140</name>
</gene>
<organism evidence="1 2">
    <name type="scientific">Clunio marinus</name>
    <dbReference type="NCBI Taxonomy" id="568069"/>
    <lineage>
        <taxon>Eukaryota</taxon>
        <taxon>Metazoa</taxon>
        <taxon>Ecdysozoa</taxon>
        <taxon>Arthropoda</taxon>
        <taxon>Hexapoda</taxon>
        <taxon>Insecta</taxon>
        <taxon>Pterygota</taxon>
        <taxon>Neoptera</taxon>
        <taxon>Endopterygota</taxon>
        <taxon>Diptera</taxon>
        <taxon>Nematocera</taxon>
        <taxon>Chironomoidea</taxon>
        <taxon>Chironomidae</taxon>
        <taxon>Clunio</taxon>
    </lineage>
</organism>
<name>A0A1J1IQX8_9DIPT</name>
<dbReference type="Proteomes" id="UP000183832">
    <property type="component" value="Unassembled WGS sequence"/>
</dbReference>
<sequence length="62" mass="7048">MAININIKEVDLEMTEELFKSAQLSIEIKSSDSREKSMETMTFENKNAFCGRKSRLKSSQSG</sequence>
<accession>A0A1J1IQX8</accession>
<dbReference type="EMBL" id="CVRI01000054">
    <property type="protein sequence ID" value="CRL00889.1"/>
    <property type="molecule type" value="Genomic_DNA"/>
</dbReference>
<dbReference type="AlphaFoldDB" id="A0A1J1IQX8"/>
<protein>
    <submittedName>
        <fullName evidence="1">CLUMA_CG014140, isoform A</fullName>
    </submittedName>
</protein>